<evidence type="ECO:0000256" key="3">
    <source>
        <dbReference type="ARBA" id="ARBA00022741"/>
    </source>
</evidence>
<dbReference type="EMBL" id="KC811147">
    <property type="protein sequence ID" value="AGQ19950.1"/>
    <property type="molecule type" value="Genomic_DNA"/>
</dbReference>
<feature type="compositionally biased region" description="Basic and acidic residues" evidence="7">
    <location>
        <begin position="313"/>
        <end position="326"/>
    </location>
</feature>
<keyword evidence="3" id="KW-0547">Nucleotide-binding</keyword>
<dbReference type="Gene3D" id="3.40.50.300">
    <property type="entry name" value="P-loop containing nucleotide triphosphate hydrolases"/>
    <property type="match status" value="1"/>
</dbReference>
<comment type="similarity">
    <text evidence="6">Belongs to the ABC transporter superfamily. Drug exporter-1 (DrugE1) (TC 3.A.1.105) family.</text>
</comment>
<reference evidence="9" key="1">
    <citation type="journal article" date="2013" name="Sci. Rep.">
        <title>Metagenomics uncovers a new group of low GC and ultra-small marine Actinobacteria.</title>
        <authorList>
            <person name="Ghai R."/>
            <person name="Mizuno C.M."/>
            <person name="Picazo A."/>
            <person name="Camacho A."/>
            <person name="Rodriguez-Valera F."/>
        </authorList>
    </citation>
    <scope>NUCLEOTIDE SEQUENCE</scope>
</reference>
<dbReference type="GO" id="GO:0005886">
    <property type="term" value="C:plasma membrane"/>
    <property type="evidence" value="ECO:0007669"/>
    <property type="project" value="UniProtKB-SubCell"/>
</dbReference>
<dbReference type="SUPFAM" id="SSF52540">
    <property type="entry name" value="P-loop containing nucleoside triphosphate hydrolases"/>
    <property type="match status" value="1"/>
</dbReference>
<dbReference type="GO" id="GO:0005524">
    <property type="term" value="F:ATP binding"/>
    <property type="evidence" value="ECO:0007669"/>
    <property type="project" value="UniProtKB-KW"/>
</dbReference>
<evidence type="ECO:0000256" key="7">
    <source>
        <dbReference type="SAM" id="MobiDB-lite"/>
    </source>
</evidence>
<protein>
    <submittedName>
        <fullName evidence="9">ABC-type multidrug transport system, ATPase component</fullName>
    </submittedName>
</protein>
<dbReference type="SMART" id="SM00382">
    <property type="entry name" value="AAA"/>
    <property type="match status" value="1"/>
</dbReference>
<dbReference type="GO" id="GO:0046677">
    <property type="term" value="P:response to antibiotic"/>
    <property type="evidence" value="ECO:0007669"/>
    <property type="project" value="UniProtKB-KW"/>
</dbReference>
<keyword evidence="5" id="KW-0046">Antibiotic resistance</keyword>
<feature type="domain" description="ABC transporter" evidence="8">
    <location>
        <begin position="4"/>
        <end position="238"/>
    </location>
</feature>
<evidence type="ECO:0000313" key="9">
    <source>
        <dbReference type="EMBL" id="AGQ19950.1"/>
    </source>
</evidence>
<dbReference type="InterPro" id="IPR017871">
    <property type="entry name" value="ABC_transporter-like_CS"/>
</dbReference>
<dbReference type="InterPro" id="IPR050763">
    <property type="entry name" value="ABC_transporter_ATP-binding"/>
</dbReference>
<dbReference type="AlphaFoldDB" id="S5DSH7"/>
<evidence type="ECO:0000256" key="1">
    <source>
        <dbReference type="ARBA" id="ARBA00004413"/>
    </source>
</evidence>
<dbReference type="InterPro" id="IPR003593">
    <property type="entry name" value="AAA+_ATPase"/>
</dbReference>
<dbReference type="InterPro" id="IPR003439">
    <property type="entry name" value="ABC_transporter-like_ATP-bd"/>
</dbReference>
<dbReference type="InterPro" id="IPR005894">
    <property type="entry name" value="DrrA"/>
</dbReference>
<organism evidence="9">
    <name type="scientific">Candidatus Actinomarina minuta</name>
    <dbReference type="NCBI Taxonomy" id="1389454"/>
    <lineage>
        <taxon>Bacteria</taxon>
        <taxon>Bacillati</taxon>
        <taxon>Actinomycetota</taxon>
        <taxon>Actinomycetes</taxon>
        <taxon>Candidatus Actinomarinidae</taxon>
        <taxon>Candidatus Actinomarinales</taxon>
        <taxon>Candidatus Actinomarineae</taxon>
        <taxon>Candidatus Actinomarinaceae</taxon>
        <taxon>Candidatus Actinomarina</taxon>
    </lineage>
</organism>
<name>S5DSH7_9ACTN</name>
<keyword evidence="4" id="KW-0067">ATP-binding</keyword>
<dbReference type="PROSITE" id="PS50893">
    <property type="entry name" value="ABC_TRANSPORTER_2"/>
    <property type="match status" value="1"/>
</dbReference>
<evidence type="ECO:0000256" key="2">
    <source>
        <dbReference type="ARBA" id="ARBA00022448"/>
    </source>
</evidence>
<dbReference type="GO" id="GO:1900753">
    <property type="term" value="P:doxorubicin transport"/>
    <property type="evidence" value="ECO:0007669"/>
    <property type="project" value="InterPro"/>
</dbReference>
<dbReference type="PANTHER" id="PTHR42711:SF5">
    <property type="entry name" value="ABC TRANSPORTER ATP-BINDING PROTEIN NATA"/>
    <property type="match status" value="1"/>
</dbReference>
<comment type="subcellular location">
    <subcellularLocation>
        <location evidence="1">Cell membrane</location>
        <topology evidence="1">Peripheral membrane protein</topology>
        <orientation evidence="1">Cytoplasmic side</orientation>
    </subcellularLocation>
</comment>
<dbReference type="Pfam" id="PF13732">
    <property type="entry name" value="DrrA1-3_C"/>
    <property type="match status" value="1"/>
</dbReference>
<keyword evidence="2" id="KW-0813">Transport</keyword>
<evidence type="ECO:0000256" key="4">
    <source>
        <dbReference type="ARBA" id="ARBA00022840"/>
    </source>
</evidence>
<dbReference type="InterPro" id="IPR025302">
    <property type="entry name" value="DrrA1/2-like_C"/>
</dbReference>
<evidence type="ECO:0000256" key="6">
    <source>
        <dbReference type="ARBA" id="ARBA00049985"/>
    </source>
</evidence>
<sequence>MKAVEANNLHKTFTSKKESVEAVKGVSFSVEQGEVFSILGPNGAGKSTTILMLTTLLGISKGTASIMGLDVEKQDKEVRTKIGVALQDTGIDLLLTARELLYTTGRLWGLNKQESNTRTEELLQLVGLTESADRRVKTYSGGMKRRLDLGLSLVNEPEVLFLDEPTTGLDPASRRVIWDEIKRLNNNGVTVILTTQYLEEADELSDRLLIIDKGVVATEGTSDELKASVGGDVVTFDFEKEENVEVAKRLIDNAKVNQKQLRITVENGAEHIPIFMKTFTENKLNVKSVSANKPTLDDVFLKVTGFSMENDNQSEKKQSKKSNYEKRGRRIRR</sequence>
<proteinExistence type="inferred from homology"/>
<feature type="region of interest" description="Disordered" evidence="7">
    <location>
        <begin position="310"/>
        <end position="333"/>
    </location>
</feature>
<accession>S5DSH7</accession>
<dbReference type="NCBIfam" id="TIGR01188">
    <property type="entry name" value="drrA"/>
    <property type="match status" value="1"/>
</dbReference>
<evidence type="ECO:0000259" key="8">
    <source>
        <dbReference type="PROSITE" id="PS50893"/>
    </source>
</evidence>
<evidence type="ECO:0000256" key="5">
    <source>
        <dbReference type="ARBA" id="ARBA00023251"/>
    </source>
</evidence>
<dbReference type="InterPro" id="IPR027417">
    <property type="entry name" value="P-loop_NTPase"/>
</dbReference>
<dbReference type="PROSITE" id="PS00211">
    <property type="entry name" value="ABC_TRANSPORTER_1"/>
    <property type="match status" value="1"/>
</dbReference>
<dbReference type="GO" id="GO:0016887">
    <property type="term" value="F:ATP hydrolysis activity"/>
    <property type="evidence" value="ECO:0007669"/>
    <property type="project" value="InterPro"/>
</dbReference>
<dbReference type="PANTHER" id="PTHR42711">
    <property type="entry name" value="ABC TRANSPORTER ATP-BINDING PROTEIN"/>
    <property type="match status" value="1"/>
</dbReference>
<dbReference type="Pfam" id="PF00005">
    <property type="entry name" value="ABC_tran"/>
    <property type="match status" value="1"/>
</dbReference>
<dbReference type="GO" id="GO:0043215">
    <property type="term" value="P:daunorubicin transport"/>
    <property type="evidence" value="ECO:0007669"/>
    <property type="project" value="InterPro"/>
</dbReference>